<sequence>MSGDGPERGKNVGGGGWGEGGVGWGCAAMGMIGILVPIANGSEEMEAGGLGSAKAFAKSDKFGKKAIAFPAMYNKLSDQSEIENMVVVDGNLMQRAKNFHGVCTGNCGEVFWPHQST</sequence>
<name>A0AAP0MBR0_9ROSI</name>
<organism evidence="1 2">
    <name type="scientific">Citrus x changshan-huyou</name>
    <dbReference type="NCBI Taxonomy" id="2935761"/>
    <lineage>
        <taxon>Eukaryota</taxon>
        <taxon>Viridiplantae</taxon>
        <taxon>Streptophyta</taxon>
        <taxon>Embryophyta</taxon>
        <taxon>Tracheophyta</taxon>
        <taxon>Spermatophyta</taxon>
        <taxon>Magnoliopsida</taxon>
        <taxon>eudicotyledons</taxon>
        <taxon>Gunneridae</taxon>
        <taxon>Pentapetalae</taxon>
        <taxon>rosids</taxon>
        <taxon>malvids</taxon>
        <taxon>Sapindales</taxon>
        <taxon>Rutaceae</taxon>
        <taxon>Aurantioideae</taxon>
        <taxon>Citrus</taxon>
    </lineage>
</organism>
<gene>
    <name evidence="1" type="ORF">WN944_014207</name>
</gene>
<evidence type="ECO:0000313" key="1">
    <source>
        <dbReference type="EMBL" id="KAK9199020.1"/>
    </source>
</evidence>
<accession>A0AAP0MBR0</accession>
<reference evidence="1 2" key="1">
    <citation type="submission" date="2024-05" db="EMBL/GenBank/DDBJ databases">
        <title>Haplotype-resolved chromosome-level genome assembly of Huyou (Citrus changshanensis).</title>
        <authorList>
            <person name="Miao C."/>
            <person name="Chen W."/>
            <person name="Wu Y."/>
            <person name="Wang L."/>
            <person name="Zhao S."/>
            <person name="Grierson D."/>
            <person name="Xu C."/>
            <person name="Chen K."/>
        </authorList>
    </citation>
    <scope>NUCLEOTIDE SEQUENCE [LARGE SCALE GENOMIC DNA]</scope>
    <source>
        <strain evidence="1">01-14</strain>
        <tissue evidence="1">Leaf</tissue>
    </source>
</reference>
<keyword evidence="2" id="KW-1185">Reference proteome</keyword>
<dbReference type="EMBL" id="JBCGBO010000005">
    <property type="protein sequence ID" value="KAK9199020.1"/>
    <property type="molecule type" value="Genomic_DNA"/>
</dbReference>
<dbReference type="AlphaFoldDB" id="A0AAP0MBR0"/>
<protein>
    <submittedName>
        <fullName evidence="1">Uncharacterized protein</fullName>
    </submittedName>
</protein>
<dbReference type="Proteomes" id="UP001428341">
    <property type="component" value="Unassembled WGS sequence"/>
</dbReference>
<evidence type="ECO:0000313" key="2">
    <source>
        <dbReference type="Proteomes" id="UP001428341"/>
    </source>
</evidence>
<proteinExistence type="predicted"/>
<comment type="caution">
    <text evidence="1">The sequence shown here is derived from an EMBL/GenBank/DDBJ whole genome shotgun (WGS) entry which is preliminary data.</text>
</comment>